<gene>
    <name evidence="4" type="ORF">ACFO3S_09475</name>
</gene>
<keyword evidence="3" id="KW-0119">Carbohydrate metabolism</keyword>
<dbReference type="SUPFAM" id="SSF46785">
    <property type="entry name" value="Winged helix' DNA-binding domain"/>
    <property type="match status" value="1"/>
</dbReference>
<dbReference type="InterPro" id="IPR036388">
    <property type="entry name" value="WH-like_DNA-bd_sf"/>
</dbReference>
<sequence>MQRSGGLPTPKRLVYSHIAEQGAVSKAELLARYAMTSSTMTRLLEEMMEEKLILASGLGPSSGGRRPILYETNPEFGYFFGLEISRFSSSLGFFDVRMNPMSFTRWRMDEAMTPERVVEHVAANMKAILNDHKIEPAQVVGVGIGAVGPLDRESGVIVKPRYFPSPGWVDVPICRMIEERTGFRAELENGANAALMGEQWAMRHARPRHMLYVHAGVGLRSAMMSNGEIIHGSLDMEGAIGQMIIQTDGPRLSDDGNFGALEAFVSVQALERLAQSRAKISGAGWADKLRIAPDKIGYELLLQELRQNNADVEELFRQAASYLGIGLANMINMLHPETVVLGGALINSHDRFYETAIGVARKNVYYYPEYEPAFTKGELREDAVATGAALMVWKRMPI</sequence>
<proteinExistence type="inferred from homology"/>
<dbReference type="Gene3D" id="3.30.420.40">
    <property type="match status" value="2"/>
</dbReference>
<dbReference type="EMBL" id="JBHSEP010000005">
    <property type="protein sequence ID" value="MFC4598461.1"/>
    <property type="molecule type" value="Genomic_DNA"/>
</dbReference>
<protein>
    <submittedName>
        <fullName evidence="4">ROK family protein</fullName>
    </submittedName>
</protein>
<evidence type="ECO:0000313" key="5">
    <source>
        <dbReference type="Proteomes" id="UP001596028"/>
    </source>
</evidence>
<evidence type="ECO:0000256" key="3">
    <source>
        <dbReference type="ARBA" id="ARBA00022629"/>
    </source>
</evidence>
<dbReference type="Pfam" id="PF00480">
    <property type="entry name" value="ROK"/>
    <property type="match status" value="1"/>
</dbReference>
<dbReference type="SUPFAM" id="SSF53067">
    <property type="entry name" value="Actin-like ATPase domain"/>
    <property type="match status" value="1"/>
</dbReference>
<keyword evidence="5" id="KW-1185">Reference proteome</keyword>
<comment type="function">
    <text evidence="1">Transcriptional repressor of xylose-utilizing enzymes.</text>
</comment>
<comment type="caution">
    <text evidence="4">The sequence shown here is derived from an EMBL/GenBank/DDBJ whole genome shotgun (WGS) entry which is preliminary data.</text>
</comment>
<dbReference type="RefSeq" id="WP_378095034.1">
    <property type="nucleotide sequence ID" value="NZ_JBHSEP010000005.1"/>
</dbReference>
<name>A0ABV9F9L2_9BACL</name>
<organism evidence="4 5">
    <name type="scientific">Cohnella hongkongensis</name>
    <dbReference type="NCBI Taxonomy" id="178337"/>
    <lineage>
        <taxon>Bacteria</taxon>
        <taxon>Bacillati</taxon>
        <taxon>Bacillota</taxon>
        <taxon>Bacilli</taxon>
        <taxon>Bacillales</taxon>
        <taxon>Paenibacillaceae</taxon>
        <taxon>Cohnella</taxon>
    </lineage>
</organism>
<dbReference type="PANTHER" id="PTHR18964:SF149">
    <property type="entry name" value="BIFUNCTIONAL UDP-N-ACETYLGLUCOSAMINE 2-EPIMERASE_N-ACETYLMANNOSAMINE KINASE"/>
    <property type="match status" value="1"/>
</dbReference>
<evidence type="ECO:0000256" key="2">
    <source>
        <dbReference type="ARBA" id="ARBA00006479"/>
    </source>
</evidence>
<evidence type="ECO:0000313" key="4">
    <source>
        <dbReference type="EMBL" id="MFC4598461.1"/>
    </source>
</evidence>
<accession>A0ABV9F9L2</accession>
<keyword evidence="3" id="KW-0859">Xylose metabolism</keyword>
<reference evidence="5" key="1">
    <citation type="journal article" date="2019" name="Int. J. Syst. Evol. Microbiol.">
        <title>The Global Catalogue of Microorganisms (GCM) 10K type strain sequencing project: providing services to taxonomists for standard genome sequencing and annotation.</title>
        <authorList>
            <consortium name="The Broad Institute Genomics Platform"/>
            <consortium name="The Broad Institute Genome Sequencing Center for Infectious Disease"/>
            <person name="Wu L."/>
            <person name="Ma J."/>
        </authorList>
    </citation>
    <scope>NUCLEOTIDE SEQUENCE [LARGE SCALE GENOMIC DNA]</scope>
    <source>
        <strain evidence="5">CCUG 49571</strain>
    </source>
</reference>
<dbReference type="Proteomes" id="UP001596028">
    <property type="component" value="Unassembled WGS sequence"/>
</dbReference>
<comment type="similarity">
    <text evidence="2">Belongs to the ROK (NagC/XylR) family.</text>
</comment>
<dbReference type="InterPro" id="IPR000600">
    <property type="entry name" value="ROK"/>
</dbReference>
<dbReference type="InterPro" id="IPR036390">
    <property type="entry name" value="WH_DNA-bd_sf"/>
</dbReference>
<dbReference type="PANTHER" id="PTHR18964">
    <property type="entry name" value="ROK (REPRESSOR, ORF, KINASE) FAMILY"/>
    <property type="match status" value="1"/>
</dbReference>
<evidence type="ECO:0000256" key="1">
    <source>
        <dbReference type="ARBA" id="ARBA00002486"/>
    </source>
</evidence>
<dbReference type="Gene3D" id="1.10.10.10">
    <property type="entry name" value="Winged helix-like DNA-binding domain superfamily/Winged helix DNA-binding domain"/>
    <property type="match status" value="1"/>
</dbReference>
<dbReference type="InterPro" id="IPR043129">
    <property type="entry name" value="ATPase_NBD"/>
</dbReference>